<dbReference type="SUPFAM" id="SSF56784">
    <property type="entry name" value="HAD-like"/>
    <property type="match status" value="1"/>
</dbReference>
<dbReference type="Gene3D" id="1.10.150.750">
    <property type="match status" value="1"/>
</dbReference>
<dbReference type="STRING" id="683150.G205_04081"/>
<dbReference type="Pfam" id="PF00702">
    <property type="entry name" value="Hydrolase"/>
    <property type="match status" value="1"/>
</dbReference>
<evidence type="ECO:0000313" key="2">
    <source>
        <dbReference type="EMBL" id="TDL38854.1"/>
    </source>
</evidence>
<proteinExistence type="predicted"/>
<evidence type="ECO:0000256" key="1">
    <source>
        <dbReference type="ARBA" id="ARBA00022801"/>
    </source>
</evidence>
<dbReference type="InterPro" id="IPR036412">
    <property type="entry name" value="HAD-like_sf"/>
</dbReference>
<dbReference type="PANTHER" id="PTHR43316:SF9">
    <property type="entry name" value="ACID DEHALOGENASE, PUTATIVE (AFU_ORTHOLOGUE AFUA_6G14460)-RELATED"/>
    <property type="match status" value="1"/>
</dbReference>
<organism evidence="2 3">
    <name type="scientific">Arthrobacter nitrophenolicus</name>
    <dbReference type="NCBI Taxonomy" id="683150"/>
    <lineage>
        <taxon>Bacteria</taxon>
        <taxon>Bacillati</taxon>
        <taxon>Actinomycetota</taxon>
        <taxon>Actinomycetes</taxon>
        <taxon>Micrococcales</taxon>
        <taxon>Micrococcaceae</taxon>
        <taxon>Arthrobacter</taxon>
    </lineage>
</organism>
<name>A0A4R5Y372_9MICC</name>
<dbReference type="Proteomes" id="UP000294621">
    <property type="component" value="Unassembled WGS sequence"/>
</dbReference>
<evidence type="ECO:0000313" key="3">
    <source>
        <dbReference type="Proteomes" id="UP000294621"/>
    </source>
</evidence>
<dbReference type="OrthoDB" id="3774052at2"/>
<dbReference type="RefSeq" id="WP_133347953.1">
    <property type="nucleotide sequence ID" value="NZ_SMZQ01000003.1"/>
</dbReference>
<comment type="caution">
    <text evidence="2">The sequence shown here is derived from an EMBL/GenBank/DDBJ whole genome shotgun (WGS) entry which is preliminary data.</text>
</comment>
<dbReference type="AlphaFoldDB" id="A0A4R5Y372"/>
<sequence>MANTNFRPKYISYDVYGTLINFTIYPTTQRLLAGRIREEQWLAFKKVFRAYRFDEVNGDYKPYEQILQDAFDRACKRFGIGPTPGAGAELAEAVRNAVAHEDVPAALKLQGDNYKLVALSNADDSFLDISIPKLGADWHAVFTAEQAGAYKPRLQAFEYMLDQLNAAPEDFLHVSSHPLYDHIPMYNIGFRDLVMLDRGAEPFAEGYNITVVKSLDELNKQLGL</sequence>
<dbReference type="Gene3D" id="3.40.50.1000">
    <property type="entry name" value="HAD superfamily/HAD-like"/>
    <property type="match status" value="1"/>
</dbReference>
<accession>A0A4R5Y372</accession>
<reference evidence="2 3" key="1">
    <citation type="submission" date="2019-03" db="EMBL/GenBank/DDBJ databases">
        <title>Genome Sequencing and Assembly of Various Microbes Isolated from Partially Reclaimed Soil and Acid Mine Drainage (AMD) Site.</title>
        <authorList>
            <person name="Steinbock B."/>
            <person name="Bechtold R."/>
            <person name="Sevigny J.L."/>
            <person name="Thomas D."/>
            <person name="Cuthill L.R."/>
            <person name="Aveiro Johannsen E.J."/>
            <person name="Thomas K."/>
            <person name="Ghosh A."/>
        </authorList>
    </citation>
    <scope>NUCLEOTIDE SEQUENCE [LARGE SCALE GENOMIC DNA]</scope>
    <source>
        <strain evidence="2 3">S-A1</strain>
    </source>
</reference>
<protein>
    <submittedName>
        <fullName evidence="2">Haloacid dehalogenase type II</fullName>
    </submittedName>
</protein>
<dbReference type="EMBL" id="SMZQ01000003">
    <property type="protein sequence ID" value="TDL38854.1"/>
    <property type="molecule type" value="Genomic_DNA"/>
</dbReference>
<dbReference type="PANTHER" id="PTHR43316">
    <property type="entry name" value="HYDROLASE, HALOACID DELAHOGENASE-RELATED"/>
    <property type="match status" value="1"/>
</dbReference>
<dbReference type="GO" id="GO:0019120">
    <property type="term" value="F:hydrolase activity, acting on acid halide bonds, in C-halide compounds"/>
    <property type="evidence" value="ECO:0007669"/>
    <property type="project" value="InterPro"/>
</dbReference>
<keyword evidence="1" id="KW-0378">Hydrolase</keyword>
<dbReference type="NCBIfam" id="TIGR01493">
    <property type="entry name" value="HAD-SF-IA-v2"/>
    <property type="match status" value="1"/>
</dbReference>
<dbReference type="InterPro" id="IPR006328">
    <property type="entry name" value="2-HAD"/>
</dbReference>
<dbReference type="NCBIfam" id="TIGR01428">
    <property type="entry name" value="HAD_type_II"/>
    <property type="match status" value="1"/>
</dbReference>
<gene>
    <name evidence="2" type="ORF">E2R57_07925</name>
</gene>
<dbReference type="InterPro" id="IPR023214">
    <property type="entry name" value="HAD_sf"/>
</dbReference>
<dbReference type="InterPro" id="IPR006439">
    <property type="entry name" value="HAD-SF_hydro_IA"/>
</dbReference>
<dbReference type="InterPro" id="IPR051540">
    <property type="entry name" value="S-2-haloacid_dehalogenase"/>
</dbReference>